<dbReference type="RefSeq" id="WP_378069453.1">
    <property type="nucleotide sequence ID" value="NZ_JBHSBL010000019.1"/>
</dbReference>
<dbReference type="InterPro" id="IPR025736">
    <property type="entry name" value="PucR_C-HTH_dom"/>
</dbReference>
<dbReference type="Proteomes" id="UP001595867">
    <property type="component" value="Unassembled WGS sequence"/>
</dbReference>
<dbReference type="InterPro" id="IPR042070">
    <property type="entry name" value="PucR_C-HTH_sf"/>
</dbReference>
<feature type="domain" description="PucR C-terminal helix-turn-helix" evidence="1">
    <location>
        <begin position="256"/>
        <end position="312"/>
    </location>
</feature>
<comment type="caution">
    <text evidence="2">The sequence shown here is derived from an EMBL/GenBank/DDBJ whole genome shotgun (WGS) entry which is preliminary data.</text>
</comment>
<dbReference type="PANTHER" id="PTHR33744">
    <property type="entry name" value="CARBOHYDRATE DIACID REGULATOR"/>
    <property type="match status" value="1"/>
</dbReference>
<evidence type="ECO:0000259" key="1">
    <source>
        <dbReference type="Pfam" id="PF13556"/>
    </source>
</evidence>
<sequence length="320" mass="33375">MKDLAVRLAALDADASAAVRVIAYFDGLVEAGAGLPSIVRGAAVLAGCPARLDDTARRVHIRMLPDGAAEPDGRVDDGWPGAEAGTATLRLERAGAAGPVDAMVLERAAAAARTVLDRTRGRAPAADQPAMVELLVDASAPADARLRAARLLGLAVDGTAYAMALFGGGIRVLKGDADPPPLRAGIGPALPVLDLPVSHERARVAVRFTAAGTDDDPGDPTISYDRLGSLAALTRIPEPGAVPDVRVLEQAAAPWLLATLHAVTSAPSLRAAAARLRLHHSTLQDRVVQAEHLIGWSLRDPEGLFRAHLALVLRRLHHHP</sequence>
<name>A0ABV8IZW4_9ACTN</name>
<keyword evidence="3" id="KW-1185">Reference proteome</keyword>
<organism evidence="2 3">
    <name type="scientific">Actinoplanes subglobosus</name>
    <dbReference type="NCBI Taxonomy" id="1547892"/>
    <lineage>
        <taxon>Bacteria</taxon>
        <taxon>Bacillati</taxon>
        <taxon>Actinomycetota</taxon>
        <taxon>Actinomycetes</taxon>
        <taxon>Micromonosporales</taxon>
        <taxon>Micromonosporaceae</taxon>
        <taxon>Actinoplanes</taxon>
    </lineage>
</organism>
<dbReference type="InterPro" id="IPR051448">
    <property type="entry name" value="CdaR-like_regulators"/>
</dbReference>
<dbReference type="Gene3D" id="1.10.10.2840">
    <property type="entry name" value="PucR C-terminal helix-turn-helix domain"/>
    <property type="match status" value="1"/>
</dbReference>
<dbReference type="Pfam" id="PF13556">
    <property type="entry name" value="HTH_30"/>
    <property type="match status" value="1"/>
</dbReference>
<accession>A0ABV8IZW4</accession>
<dbReference type="PANTHER" id="PTHR33744:SF1">
    <property type="entry name" value="DNA-BINDING TRANSCRIPTIONAL ACTIVATOR ADER"/>
    <property type="match status" value="1"/>
</dbReference>
<evidence type="ECO:0000313" key="3">
    <source>
        <dbReference type="Proteomes" id="UP001595867"/>
    </source>
</evidence>
<evidence type="ECO:0000313" key="2">
    <source>
        <dbReference type="EMBL" id="MFC4068560.1"/>
    </source>
</evidence>
<gene>
    <name evidence="2" type="ORF">ACFO0C_26835</name>
</gene>
<reference evidence="3" key="1">
    <citation type="journal article" date="2019" name="Int. J. Syst. Evol. Microbiol.">
        <title>The Global Catalogue of Microorganisms (GCM) 10K type strain sequencing project: providing services to taxonomists for standard genome sequencing and annotation.</title>
        <authorList>
            <consortium name="The Broad Institute Genomics Platform"/>
            <consortium name="The Broad Institute Genome Sequencing Center for Infectious Disease"/>
            <person name="Wu L."/>
            <person name="Ma J."/>
        </authorList>
    </citation>
    <scope>NUCLEOTIDE SEQUENCE [LARGE SCALE GENOMIC DNA]</scope>
    <source>
        <strain evidence="3">TBRC 5832</strain>
    </source>
</reference>
<proteinExistence type="predicted"/>
<dbReference type="EMBL" id="JBHSBL010000019">
    <property type="protein sequence ID" value="MFC4068560.1"/>
    <property type="molecule type" value="Genomic_DNA"/>
</dbReference>
<protein>
    <submittedName>
        <fullName evidence="2">Helix-turn-helix domain-containing protein</fullName>
    </submittedName>
</protein>